<reference evidence="3 4" key="1">
    <citation type="submission" date="2023-12" db="EMBL/GenBank/DDBJ databases">
        <title>Description of Novel Strain Fulvimarina sp. 2208YS6-2-32 isolated from Uroteuthis (Photololigo) edulis.</title>
        <authorList>
            <person name="Park J.-S."/>
        </authorList>
    </citation>
    <scope>NUCLEOTIDE SEQUENCE [LARGE SCALE GENOMIC DNA]</scope>
    <source>
        <strain evidence="3 4">2208YS6-2-32</strain>
    </source>
</reference>
<proteinExistence type="predicted"/>
<dbReference type="PANTHER" id="PTHR34136">
    <property type="match status" value="1"/>
</dbReference>
<keyword evidence="2" id="KW-0808">Transferase</keyword>
<dbReference type="RefSeq" id="WP_322185404.1">
    <property type="nucleotide sequence ID" value="NZ_JAXLPB010000001.1"/>
</dbReference>
<gene>
    <name evidence="3" type="ORF">U0C82_02130</name>
</gene>
<sequence length="268" mass="29282">MRAEYEDLQTGARRRDEPFAGAQPLTLRLAGIEVVNETGARIIAQVGQALERGEPVKLAFLNAHCVNLARQDRAYREALASCRVLPDGVGVDIGARIIHGRFFVENLNGTDFVPRLFAEIETPLKVALVGGRPGVAERAARTLKAQTPRHAFVAVSDGYFGEAGRDRVLSTLEADGGFDVVLVAMGVPAQELFMNLHLNVGHGRILIGVGALFDFLAGNVARAPLAVRKVRLEWVWRMGLEPSRLWRRYVLGNPRFLAGILKDRLGGS</sequence>
<comment type="caution">
    <text evidence="3">The sequence shown here is derived from an EMBL/GenBank/DDBJ whole genome shotgun (WGS) entry which is preliminary data.</text>
</comment>
<dbReference type="Proteomes" id="UP001294412">
    <property type="component" value="Unassembled WGS sequence"/>
</dbReference>
<accession>A0ABU5HZG4</accession>
<dbReference type="NCBIfam" id="TIGR00696">
    <property type="entry name" value="wecG_tagA_cpsF"/>
    <property type="match status" value="1"/>
</dbReference>
<protein>
    <submittedName>
        <fullName evidence="3">WecB/TagA/CpsF family glycosyltransferase</fullName>
    </submittedName>
</protein>
<keyword evidence="1" id="KW-0328">Glycosyltransferase</keyword>
<dbReference type="EMBL" id="JAXLPB010000001">
    <property type="protein sequence ID" value="MDY8107948.1"/>
    <property type="molecule type" value="Genomic_DNA"/>
</dbReference>
<dbReference type="Pfam" id="PF03808">
    <property type="entry name" value="Glyco_tran_WecG"/>
    <property type="match status" value="1"/>
</dbReference>
<name>A0ABU5HZG4_9HYPH</name>
<evidence type="ECO:0000313" key="3">
    <source>
        <dbReference type="EMBL" id="MDY8107948.1"/>
    </source>
</evidence>
<evidence type="ECO:0000313" key="4">
    <source>
        <dbReference type="Proteomes" id="UP001294412"/>
    </source>
</evidence>
<dbReference type="InterPro" id="IPR004629">
    <property type="entry name" value="WecG_TagA_CpsF"/>
</dbReference>
<evidence type="ECO:0000256" key="1">
    <source>
        <dbReference type="ARBA" id="ARBA00022676"/>
    </source>
</evidence>
<dbReference type="PANTHER" id="PTHR34136:SF1">
    <property type="entry name" value="UDP-N-ACETYL-D-MANNOSAMINURONIC ACID TRANSFERASE"/>
    <property type="match status" value="1"/>
</dbReference>
<keyword evidence="4" id="KW-1185">Reference proteome</keyword>
<organism evidence="3 4">
    <name type="scientific">Fulvimarina uroteuthidis</name>
    <dbReference type="NCBI Taxonomy" id="3098149"/>
    <lineage>
        <taxon>Bacteria</taxon>
        <taxon>Pseudomonadati</taxon>
        <taxon>Pseudomonadota</taxon>
        <taxon>Alphaproteobacteria</taxon>
        <taxon>Hyphomicrobiales</taxon>
        <taxon>Aurantimonadaceae</taxon>
        <taxon>Fulvimarina</taxon>
    </lineage>
</organism>
<evidence type="ECO:0000256" key="2">
    <source>
        <dbReference type="ARBA" id="ARBA00022679"/>
    </source>
</evidence>
<dbReference type="CDD" id="cd06533">
    <property type="entry name" value="Glyco_transf_WecG_TagA"/>
    <property type="match status" value="1"/>
</dbReference>